<feature type="coiled-coil region" evidence="10">
    <location>
        <begin position="166"/>
        <end position="200"/>
    </location>
</feature>
<proteinExistence type="inferred from homology"/>
<dbReference type="Pfam" id="PF14932">
    <property type="entry name" value="HAUS-augmin3"/>
    <property type="match status" value="1"/>
</dbReference>
<dbReference type="PRINTS" id="PR02089">
    <property type="entry name" value="HAUSAUGMINL3"/>
</dbReference>
<evidence type="ECO:0000256" key="11">
    <source>
        <dbReference type="SAM" id="MobiDB-lite"/>
    </source>
</evidence>
<dbReference type="GO" id="GO:0051301">
    <property type="term" value="P:cell division"/>
    <property type="evidence" value="ECO:0007669"/>
    <property type="project" value="UniProtKB-KW"/>
</dbReference>
<dbReference type="InterPro" id="IPR026206">
    <property type="entry name" value="HAUS3"/>
</dbReference>
<evidence type="ECO:0000256" key="8">
    <source>
        <dbReference type="ARBA" id="ARBA00023212"/>
    </source>
</evidence>
<feature type="compositionally biased region" description="Basic and acidic residues" evidence="11">
    <location>
        <begin position="419"/>
        <end position="429"/>
    </location>
</feature>
<dbReference type="Proteomes" id="UP000823561">
    <property type="component" value="Chromosome 2"/>
</dbReference>
<dbReference type="EMBL" id="JADWDJ010000002">
    <property type="protein sequence ID" value="KAG5284900.1"/>
    <property type="molecule type" value="Genomic_DNA"/>
</dbReference>
<evidence type="ECO:0000256" key="3">
    <source>
        <dbReference type="ARBA" id="ARBA00022490"/>
    </source>
</evidence>
<comment type="caution">
    <text evidence="13">The sequence shown here is derived from an EMBL/GenBank/DDBJ whole genome shotgun (WGS) entry which is preliminary data.</text>
</comment>
<feature type="region of interest" description="Disordered" evidence="11">
    <location>
        <begin position="419"/>
        <end position="440"/>
    </location>
</feature>
<feature type="domain" description="HAUS augmin-like complex subunit 3 N-terminal" evidence="12">
    <location>
        <begin position="31"/>
        <end position="297"/>
    </location>
</feature>
<dbReference type="GO" id="GO:0005815">
    <property type="term" value="C:microtubule organizing center"/>
    <property type="evidence" value="ECO:0007669"/>
    <property type="project" value="TreeGrafter"/>
</dbReference>
<keyword evidence="5" id="KW-0493">Microtubule</keyword>
<dbReference type="PANTHER" id="PTHR19378">
    <property type="entry name" value="GOLGIN- RELATED"/>
    <property type="match status" value="1"/>
</dbReference>
<evidence type="ECO:0000259" key="12">
    <source>
        <dbReference type="Pfam" id="PF14932"/>
    </source>
</evidence>
<dbReference type="PANTHER" id="PTHR19378:SF0">
    <property type="entry name" value="HAUS AUGMIN-LIKE COMPLEX SUBUNIT 3"/>
    <property type="match status" value="1"/>
</dbReference>
<evidence type="ECO:0000313" key="13">
    <source>
        <dbReference type="EMBL" id="KAG5284900.1"/>
    </source>
</evidence>
<evidence type="ECO:0000313" key="14">
    <source>
        <dbReference type="Proteomes" id="UP000823561"/>
    </source>
</evidence>
<keyword evidence="6" id="KW-0498">Mitosis</keyword>
<name>A0AAV6HFU9_9TELE</name>
<dbReference type="GO" id="GO:0031023">
    <property type="term" value="P:microtubule organizing center organization"/>
    <property type="evidence" value="ECO:0007669"/>
    <property type="project" value="TreeGrafter"/>
</dbReference>
<evidence type="ECO:0000256" key="5">
    <source>
        <dbReference type="ARBA" id="ARBA00022701"/>
    </source>
</evidence>
<reference evidence="13" key="1">
    <citation type="submission" date="2020-10" db="EMBL/GenBank/DDBJ databases">
        <title>Chromosome-scale genome assembly of the Allis shad, Alosa alosa.</title>
        <authorList>
            <person name="Margot Z."/>
            <person name="Christophe K."/>
            <person name="Cabau C."/>
            <person name="Louis A."/>
            <person name="Berthelot C."/>
            <person name="Parey E."/>
            <person name="Roest Crollius H."/>
            <person name="Montfort J."/>
            <person name="Robinson-Rechavi M."/>
            <person name="Bucao C."/>
            <person name="Bouchez O."/>
            <person name="Gislard M."/>
            <person name="Lluch J."/>
            <person name="Milhes M."/>
            <person name="Lampietro C."/>
            <person name="Lopez Roques C."/>
            <person name="Donnadieu C."/>
            <person name="Braasch I."/>
            <person name="Desvignes T."/>
            <person name="Postlethwait J."/>
            <person name="Bobe J."/>
            <person name="Guiguen Y."/>
        </authorList>
    </citation>
    <scope>NUCLEOTIDE SEQUENCE</scope>
    <source>
        <strain evidence="13">M-15738</strain>
        <tissue evidence="13">Blood</tissue>
    </source>
</reference>
<sequence length="603" mass="67374">MMNGARFLEILAHLGYPEASSLNPSDFDNIFDGTPENKEFMQFLSSLSSQNVLSEEEYQAYHALEASGKPILTEQVLEEMELLKGPAGPEENSGDEENSEEDELKGRSVEQLQVELEELRRHQRLRQKRLHQLQCLRLARDDHASAVTGYTQSQSHSEGDEGGDTVKAIARENMATNAALQDLKEEVDRLQRLTLMNEDEAGRQQQEQMMMDPSVMPSAALLSQLPLEPYLHKSHLTHQCIMDHYKARSTLLEEKQGVEKKVVDGGEAQHLHTRNEMGKLQAAHMLLQGQLLQARAEEAGASAAKEWLSQQRHSNVKLSAPDPDSGPAVAKERVCSALWRRTQQLCAGVLRGHTVEQGELAAQHARLQERLLGELLWQKAQLDLLQYALQQEQRGHTQAAAHIRSLALGLREEATRAAERSRGLERLQEDAPQADPVLSSTDPTVKRLLQVCEALEKTDGWLAGAADIGTVASERQAELQQLAEAQSEAVSEQLQLVSGLERDGRRLEQWLEPPQGTAASASPAATPSQLCPSARELTQLVRELEQQCGALYRQLQEVTADRSSKCTKVERSATLRRERELYTLFHLDPATLIRVVEDQENRE</sequence>
<keyword evidence="14" id="KW-1185">Reference proteome</keyword>
<comment type="subcellular location">
    <subcellularLocation>
        <location evidence="1">Cytoplasm</location>
        <location evidence="1">Cytoskeleton</location>
        <location evidence="1">Spindle</location>
    </subcellularLocation>
</comment>
<comment type="similarity">
    <text evidence="2">Belongs to the HAUS3 family.</text>
</comment>
<keyword evidence="4" id="KW-0132">Cell division</keyword>
<dbReference type="InterPro" id="IPR032733">
    <property type="entry name" value="HAUS3_N"/>
</dbReference>
<feature type="coiled-coil region" evidence="10">
    <location>
        <begin position="534"/>
        <end position="561"/>
    </location>
</feature>
<protein>
    <recommendedName>
        <fullName evidence="12">HAUS augmin-like complex subunit 3 N-terminal domain-containing protein</fullName>
    </recommendedName>
</protein>
<dbReference type="GO" id="GO:0051225">
    <property type="term" value="P:spindle assembly"/>
    <property type="evidence" value="ECO:0007669"/>
    <property type="project" value="InterPro"/>
</dbReference>
<evidence type="ECO:0000256" key="1">
    <source>
        <dbReference type="ARBA" id="ARBA00004186"/>
    </source>
</evidence>
<dbReference type="GO" id="GO:0005874">
    <property type="term" value="C:microtubule"/>
    <property type="evidence" value="ECO:0007669"/>
    <property type="project" value="UniProtKB-KW"/>
</dbReference>
<evidence type="ECO:0000256" key="10">
    <source>
        <dbReference type="SAM" id="Coils"/>
    </source>
</evidence>
<feature type="compositionally biased region" description="Acidic residues" evidence="11">
    <location>
        <begin position="92"/>
        <end position="103"/>
    </location>
</feature>
<feature type="region of interest" description="Disordered" evidence="11">
    <location>
        <begin position="85"/>
        <end position="107"/>
    </location>
</feature>
<dbReference type="AlphaFoldDB" id="A0AAV6HFU9"/>
<organism evidence="13 14">
    <name type="scientific">Alosa alosa</name>
    <name type="common">allis shad</name>
    <dbReference type="NCBI Taxonomy" id="278164"/>
    <lineage>
        <taxon>Eukaryota</taxon>
        <taxon>Metazoa</taxon>
        <taxon>Chordata</taxon>
        <taxon>Craniata</taxon>
        <taxon>Vertebrata</taxon>
        <taxon>Euteleostomi</taxon>
        <taxon>Actinopterygii</taxon>
        <taxon>Neopterygii</taxon>
        <taxon>Teleostei</taxon>
        <taxon>Clupei</taxon>
        <taxon>Clupeiformes</taxon>
        <taxon>Clupeoidei</taxon>
        <taxon>Clupeidae</taxon>
        <taxon>Alosa</taxon>
    </lineage>
</organism>
<keyword evidence="8" id="KW-0206">Cytoskeleton</keyword>
<evidence type="ECO:0000256" key="9">
    <source>
        <dbReference type="ARBA" id="ARBA00023306"/>
    </source>
</evidence>
<evidence type="ECO:0000256" key="2">
    <source>
        <dbReference type="ARBA" id="ARBA00009645"/>
    </source>
</evidence>
<keyword evidence="9" id="KW-0131">Cell cycle</keyword>
<evidence type="ECO:0000256" key="4">
    <source>
        <dbReference type="ARBA" id="ARBA00022618"/>
    </source>
</evidence>
<keyword evidence="7 10" id="KW-0175">Coiled coil</keyword>
<keyword evidence="3" id="KW-0963">Cytoplasm</keyword>
<dbReference type="GO" id="GO:0072686">
    <property type="term" value="C:mitotic spindle"/>
    <property type="evidence" value="ECO:0007669"/>
    <property type="project" value="TreeGrafter"/>
</dbReference>
<gene>
    <name evidence="13" type="ORF">AALO_G00031740</name>
</gene>
<evidence type="ECO:0000256" key="7">
    <source>
        <dbReference type="ARBA" id="ARBA00023054"/>
    </source>
</evidence>
<dbReference type="GO" id="GO:0070652">
    <property type="term" value="C:HAUS complex"/>
    <property type="evidence" value="ECO:0007669"/>
    <property type="project" value="InterPro"/>
</dbReference>
<accession>A0AAV6HFU9</accession>
<evidence type="ECO:0000256" key="6">
    <source>
        <dbReference type="ARBA" id="ARBA00022776"/>
    </source>
</evidence>